<dbReference type="SUPFAM" id="SSF52087">
    <property type="entry name" value="CRAL/TRIO domain"/>
    <property type="match status" value="1"/>
</dbReference>
<reference evidence="3" key="1">
    <citation type="submission" date="2020-06" db="EMBL/GenBank/DDBJ databases">
        <authorList>
            <consortium name="Plant Systems Biology data submission"/>
        </authorList>
    </citation>
    <scope>NUCLEOTIDE SEQUENCE</scope>
    <source>
        <strain evidence="3">D6</strain>
    </source>
</reference>
<dbReference type="InterPro" id="IPR001251">
    <property type="entry name" value="CRAL-TRIO_dom"/>
</dbReference>
<sequence length="320" mass="36950">MNFENPQQERRFERQDQGEEERVHEHNREELEEDGREIQAAADAPAFVGIPSIMNPSLLADGDGSWAMIISDEEFQWARAIKASIESSTEIDNLSDFEYTELAIIEQDNLEAAMDRAITLQGFREEFNVRNTLEDAVAVLHQYVSMMPKFFLSFSYNHTSGGYVLVSDLAEYDQQLIRTDPGWQRHVRGIYYMLQSMNPDFHSIREGITLVTECDGFSFSNMDVNVAKSLCTDIFSIYPFAARQLEYFHCSLFLNITVSFVRPLFPKSIRSKFQTGCTFPGGRLDTFYIIPDLETNTKRTIHRMQESARRRYAMTALFKL</sequence>
<dbReference type="AlphaFoldDB" id="A0A9N8EP70"/>
<dbReference type="OrthoDB" id="18234at2759"/>
<name>A0A9N8EP70_9STRA</name>
<comment type="caution">
    <text evidence="3">The sequence shown here is derived from an EMBL/GenBank/DDBJ whole genome shotgun (WGS) entry which is preliminary data.</text>
</comment>
<dbReference type="Gene3D" id="3.40.525.10">
    <property type="entry name" value="CRAL-TRIO lipid binding domain"/>
    <property type="match status" value="1"/>
</dbReference>
<accession>A0A9N8EP70</accession>
<proteinExistence type="predicted"/>
<dbReference type="EMBL" id="CAICTM010001356">
    <property type="protein sequence ID" value="CAB9522931.1"/>
    <property type="molecule type" value="Genomic_DNA"/>
</dbReference>
<feature type="domain" description="CRAL-TRIO" evidence="2">
    <location>
        <begin position="185"/>
        <end position="274"/>
    </location>
</feature>
<dbReference type="Pfam" id="PF00650">
    <property type="entry name" value="CRAL_TRIO"/>
    <property type="match status" value="1"/>
</dbReference>
<dbReference type="Proteomes" id="UP001153069">
    <property type="component" value="Unassembled WGS sequence"/>
</dbReference>
<protein>
    <recommendedName>
        <fullName evidence="2">CRAL-TRIO domain-containing protein</fullName>
    </recommendedName>
</protein>
<feature type="region of interest" description="Disordered" evidence="1">
    <location>
        <begin position="1"/>
        <end position="33"/>
    </location>
</feature>
<dbReference type="InterPro" id="IPR036865">
    <property type="entry name" value="CRAL-TRIO_dom_sf"/>
</dbReference>
<evidence type="ECO:0000256" key="1">
    <source>
        <dbReference type="SAM" id="MobiDB-lite"/>
    </source>
</evidence>
<evidence type="ECO:0000259" key="2">
    <source>
        <dbReference type="Pfam" id="PF00650"/>
    </source>
</evidence>
<feature type="compositionally biased region" description="Basic and acidic residues" evidence="1">
    <location>
        <begin position="7"/>
        <end position="29"/>
    </location>
</feature>
<gene>
    <name evidence="3" type="ORF">SEMRO_1358_G265850.1</name>
</gene>
<organism evidence="3 4">
    <name type="scientific">Seminavis robusta</name>
    <dbReference type="NCBI Taxonomy" id="568900"/>
    <lineage>
        <taxon>Eukaryota</taxon>
        <taxon>Sar</taxon>
        <taxon>Stramenopiles</taxon>
        <taxon>Ochrophyta</taxon>
        <taxon>Bacillariophyta</taxon>
        <taxon>Bacillariophyceae</taxon>
        <taxon>Bacillariophycidae</taxon>
        <taxon>Naviculales</taxon>
        <taxon>Naviculaceae</taxon>
        <taxon>Seminavis</taxon>
    </lineage>
</organism>
<evidence type="ECO:0000313" key="4">
    <source>
        <dbReference type="Proteomes" id="UP001153069"/>
    </source>
</evidence>
<evidence type="ECO:0000313" key="3">
    <source>
        <dbReference type="EMBL" id="CAB9522931.1"/>
    </source>
</evidence>
<keyword evidence="4" id="KW-1185">Reference proteome</keyword>